<keyword evidence="3" id="KW-1185">Reference proteome</keyword>
<dbReference type="EMBL" id="JAMKFB020000008">
    <property type="protein sequence ID" value="KAL0186072.1"/>
    <property type="molecule type" value="Genomic_DNA"/>
</dbReference>
<gene>
    <name evidence="2" type="ORF">M9458_017742</name>
</gene>
<comment type="caution">
    <text evidence="2">The sequence shown here is derived from an EMBL/GenBank/DDBJ whole genome shotgun (WGS) entry which is preliminary data.</text>
</comment>
<protein>
    <submittedName>
        <fullName evidence="2">Uncharacterized protein</fullName>
    </submittedName>
</protein>
<feature type="non-terminal residue" evidence="2">
    <location>
        <position position="50"/>
    </location>
</feature>
<evidence type="ECO:0000313" key="3">
    <source>
        <dbReference type="Proteomes" id="UP001529510"/>
    </source>
</evidence>
<dbReference type="AlphaFoldDB" id="A0ABD0QJK0"/>
<evidence type="ECO:0000256" key="1">
    <source>
        <dbReference type="SAM" id="MobiDB-lite"/>
    </source>
</evidence>
<accession>A0ABD0QJK0</accession>
<evidence type="ECO:0000313" key="2">
    <source>
        <dbReference type="EMBL" id="KAL0186072.1"/>
    </source>
</evidence>
<feature type="region of interest" description="Disordered" evidence="1">
    <location>
        <begin position="31"/>
        <end position="50"/>
    </location>
</feature>
<proteinExistence type="predicted"/>
<dbReference type="Proteomes" id="UP001529510">
    <property type="component" value="Unassembled WGS sequence"/>
</dbReference>
<organism evidence="2 3">
    <name type="scientific">Cirrhinus mrigala</name>
    <name type="common">Mrigala</name>
    <dbReference type="NCBI Taxonomy" id="683832"/>
    <lineage>
        <taxon>Eukaryota</taxon>
        <taxon>Metazoa</taxon>
        <taxon>Chordata</taxon>
        <taxon>Craniata</taxon>
        <taxon>Vertebrata</taxon>
        <taxon>Euteleostomi</taxon>
        <taxon>Actinopterygii</taxon>
        <taxon>Neopterygii</taxon>
        <taxon>Teleostei</taxon>
        <taxon>Ostariophysi</taxon>
        <taxon>Cypriniformes</taxon>
        <taxon>Cyprinidae</taxon>
        <taxon>Labeoninae</taxon>
        <taxon>Labeonini</taxon>
        <taxon>Cirrhinus</taxon>
    </lineage>
</organism>
<sequence>MAQQPLLSLPEFQNVSTGTLVVKEPLNFWGGARVKPKDTKNSEPVYEPAT</sequence>
<name>A0ABD0QJK0_CIRMR</name>
<reference evidence="2 3" key="1">
    <citation type="submission" date="2024-05" db="EMBL/GenBank/DDBJ databases">
        <title>Genome sequencing and assembly of Indian major carp, Cirrhinus mrigala (Hamilton, 1822).</title>
        <authorList>
            <person name="Mohindra V."/>
            <person name="Chowdhury L.M."/>
            <person name="Lal K."/>
            <person name="Jena J.K."/>
        </authorList>
    </citation>
    <scope>NUCLEOTIDE SEQUENCE [LARGE SCALE GENOMIC DNA]</scope>
    <source>
        <strain evidence="2">CM1030</strain>
        <tissue evidence="2">Blood</tissue>
    </source>
</reference>